<proteinExistence type="predicted"/>
<dbReference type="InParanoid" id="A0A3N0VKS4"/>
<protein>
    <recommendedName>
        <fullName evidence="4">DUF5666 domain-containing protein</fullName>
    </recommendedName>
</protein>
<feature type="chain" id="PRO_5018226756" description="DUF5666 domain-containing protein" evidence="1">
    <location>
        <begin position="24"/>
        <end position="119"/>
    </location>
</feature>
<evidence type="ECO:0000313" key="2">
    <source>
        <dbReference type="EMBL" id="ROH93301.1"/>
    </source>
</evidence>
<keyword evidence="1" id="KW-0732">Signal</keyword>
<dbReference type="Proteomes" id="UP000282106">
    <property type="component" value="Unassembled WGS sequence"/>
</dbReference>
<dbReference type="AlphaFoldDB" id="A0A3N0VKS4"/>
<evidence type="ECO:0000256" key="1">
    <source>
        <dbReference type="SAM" id="SignalP"/>
    </source>
</evidence>
<gene>
    <name evidence="2" type="ORF">ED208_01905</name>
</gene>
<comment type="caution">
    <text evidence="2">The sequence shown here is derived from an EMBL/GenBank/DDBJ whole genome shotgun (WGS) entry which is preliminary data.</text>
</comment>
<organism evidence="2 3">
    <name type="scientific">Stagnimonas aquatica</name>
    <dbReference type="NCBI Taxonomy" id="2689987"/>
    <lineage>
        <taxon>Bacteria</taxon>
        <taxon>Pseudomonadati</taxon>
        <taxon>Pseudomonadota</taxon>
        <taxon>Gammaproteobacteria</taxon>
        <taxon>Nevskiales</taxon>
        <taxon>Nevskiaceae</taxon>
        <taxon>Stagnimonas</taxon>
    </lineage>
</organism>
<evidence type="ECO:0000313" key="3">
    <source>
        <dbReference type="Proteomes" id="UP000282106"/>
    </source>
</evidence>
<name>A0A3N0VKS4_9GAMM</name>
<feature type="signal peptide" evidence="1">
    <location>
        <begin position="1"/>
        <end position="23"/>
    </location>
</feature>
<sequence>MMNKKIGLTLMAAASLFSATAAAQLGPYLPASIGNQQPVSVAGFSAAFSFGDAVVFTLTGENSDGATLAAVPADEASVASARSAQASEGALPNGTYTFVDEDGATARVKIEDGEVTAVH</sequence>
<accession>A0A3N0VKS4</accession>
<evidence type="ECO:0008006" key="4">
    <source>
        <dbReference type="Google" id="ProtNLM"/>
    </source>
</evidence>
<reference evidence="2 3" key="1">
    <citation type="submission" date="2018-10" db="EMBL/GenBank/DDBJ databases">
        <authorList>
            <person name="Chen W.-M."/>
        </authorList>
    </citation>
    <scope>NUCLEOTIDE SEQUENCE [LARGE SCALE GENOMIC DNA]</scope>
    <source>
        <strain evidence="2 3">THS-13</strain>
    </source>
</reference>
<dbReference type="EMBL" id="RJVO01000001">
    <property type="protein sequence ID" value="ROH93301.1"/>
    <property type="molecule type" value="Genomic_DNA"/>
</dbReference>
<keyword evidence="3" id="KW-1185">Reference proteome</keyword>